<dbReference type="InterPro" id="IPR032675">
    <property type="entry name" value="LRR_dom_sf"/>
</dbReference>
<sequence length="399" mass="43965">MADQFARMPLDLVNVILDKFKNKSPKDYRRHAKWVCSSFLQHFRANAKSLCLVDPERCLSKQNGSFSFCDEYKSLEVLKIHTSLLNVVKSAGLCRVVWKELMIVHDDIWQDEIALADALLLVGKNGQSLRALGFEVGATSCGSDAAPDLWKGIELFLAELGEGPVNLFVKNSVPMFSMESIRGGESVRYLKLDMVCEAYSIVQPFVFPNLTELVIVDRDSPDQMIGEEGLYQVLQETTVEGETFGEPWPIMGNLERLSVFGHNHSYRSDADLFIDTFRSIACQAPYLKYASLSGMIHVGTVEDSGLDEIVECLCSLKELKVLDLGLEGGGDIGGVELATLAPLLEKESLSTLILSGLNGDQAEFLRAIKRDDLSRHVAPASGFARGENGYRGSGKATVE</sequence>
<dbReference type="Proteomes" id="UP000054558">
    <property type="component" value="Unassembled WGS sequence"/>
</dbReference>
<accession>A0A1Y1HSG3</accession>
<name>A0A1Y1HSG3_KLENI</name>
<dbReference type="Gene3D" id="3.80.10.10">
    <property type="entry name" value="Ribonuclease Inhibitor"/>
    <property type="match status" value="1"/>
</dbReference>
<gene>
    <name evidence="1" type="ORF">KFL_000320040</name>
</gene>
<evidence type="ECO:0000313" key="2">
    <source>
        <dbReference type="Proteomes" id="UP000054558"/>
    </source>
</evidence>
<keyword evidence="2" id="KW-1185">Reference proteome</keyword>
<evidence type="ECO:0000313" key="1">
    <source>
        <dbReference type="EMBL" id="GAQ79506.1"/>
    </source>
</evidence>
<organism evidence="1 2">
    <name type="scientific">Klebsormidium nitens</name>
    <name type="common">Green alga</name>
    <name type="synonym">Ulothrix nitens</name>
    <dbReference type="NCBI Taxonomy" id="105231"/>
    <lineage>
        <taxon>Eukaryota</taxon>
        <taxon>Viridiplantae</taxon>
        <taxon>Streptophyta</taxon>
        <taxon>Klebsormidiophyceae</taxon>
        <taxon>Klebsormidiales</taxon>
        <taxon>Klebsormidiaceae</taxon>
        <taxon>Klebsormidium</taxon>
    </lineage>
</organism>
<dbReference type="AlphaFoldDB" id="A0A1Y1HSG3"/>
<protein>
    <submittedName>
        <fullName evidence="1">Uncharacterized protein</fullName>
    </submittedName>
</protein>
<proteinExistence type="predicted"/>
<dbReference type="EMBL" id="DF236981">
    <property type="protein sequence ID" value="GAQ79506.1"/>
    <property type="molecule type" value="Genomic_DNA"/>
</dbReference>
<reference evidence="1 2" key="1">
    <citation type="journal article" date="2014" name="Nat. Commun.">
        <title>Klebsormidium flaccidum genome reveals primary factors for plant terrestrial adaptation.</title>
        <authorList>
            <person name="Hori K."/>
            <person name="Maruyama F."/>
            <person name="Fujisawa T."/>
            <person name="Togashi T."/>
            <person name="Yamamoto N."/>
            <person name="Seo M."/>
            <person name="Sato S."/>
            <person name="Yamada T."/>
            <person name="Mori H."/>
            <person name="Tajima N."/>
            <person name="Moriyama T."/>
            <person name="Ikeuchi M."/>
            <person name="Watanabe M."/>
            <person name="Wada H."/>
            <person name="Kobayashi K."/>
            <person name="Saito M."/>
            <person name="Masuda T."/>
            <person name="Sasaki-Sekimoto Y."/>
            <person name="Mashiguchi K."/>
            <person name="Awai K."/>
            <person name="Shimojima M."/>
            <person name="Masuda S."/>
            <person name="Iwai M."/>
            <person name="Nobusawa T."/>
            <person name="Narise T."/>
            <person name="Kondo S."/>
            <person name="Saito H."/>
            <person name="Sato R."/>
            <person name="Murakawa M."/>
            <person name="Ihara Y."/>
            <person name="Oshima-Yamada Y."/>
            <person name="Ohtaka K."/>
            <person name="Satoh M."/>
            <person name="Sonobe K."/>
            <person name="Ishii M."/>
            <person name="Ohtani R."/>
            <person name="Kanamori-Sato M."/>
            <person name="Honoki R."/>
            <person name="Miyazaki D."/>
            <person name="Mochizuki H."/>
            <person name="Umetsu J."/>
            <person name="Higashi K."/>
            <person name="Shibata D."/>
            <person name="Kamiya Y."/>
            <person name="Sato N."/>
            <person name="Nakamura Y."/>
            <person name="Tabata S."/>
            <person name="Ida S."/>
            <person name="Kurokawa K."/>
            <person name="Ohta H."/>
        </authorList>
    </citation>
    <scope>NUCLEOTIDE SEQUENCE [LARGE SCALE GENOMIC DNA]</scope>
    <source>
        <strain evidence="1 2">NIES-2285</strain>
    </source>
</reference>